<name>A0AAJ1IF71_9SPIO</name>
<feature type="domain" description="BRCT" evidence="12">
    <location>
        <begin position="581"/>
        <end position="660"/>
    </location>
</feature>
<evidence type="ECO:0000256" key="8">
    <source>
        <dbReference type="ARBA" id="ARBA00023204"/>
    </source>
</evidence>
<comment type="caution">
    <text evidence="13">The sequence shown here is derived from an EMBL/GenBank/DDBJ whole genome shotgun (WGS) entry which is preliminary data.</text>
</comment>
<dbReference type="SUPFAM" id="SSF52113">
    <property type="entry name" value="BRCT domain"/>
    <property type="match status" value="1"/>
</dbReference>
<evidence type="ECO:0000256" key="11">
    <source>
        <dbReference type="SAM" id="Coils"/>
    </source>
</evidence>
<keyword evidence="3 10" id="KW-0235">DNA replication</keyword>
<keyword evidence="8 10" id="KW-0234">DNA repair</keyword>
<feature type="binding site" evidence="10">
    <location>
        <position position="304"/>
    </location>
    <ligand>
        <name>NAD(+)</name>
        <dbReference type="ChEBI" id="CHEBI:57540"/>
    </ligand>
</feature>
<protein>
    <recommendedName>
        <fullName evidence="10">DNA ligase</fullName>
        <ecNumber evidence="10">6.5.1.2</ecNumber>
    </recommendedName>
    <alternativeName>
        <fullName evidence="10">Polydeoxyribonucleotide synthase [NAD(+)]</fullName>
    </alternativeName>
</protein>
<dbReference type="SMART" id="SM00532">
    <property type="entry name" value="LIGANc"/>
    <property type="match status" value="1"/>
</dbReference>
<feature type="binding site" evidence="10">
    <location>
        <position position="136"/>
    </location>
    <ligand>
        <name>NAD(+)</name>
        <dbReference type="ChEBI" id="CHEBI:57540"/>
    </ligand>
</feature>
<dbReference type="PROSITE" id="PS50172">
    <property type="entry name" value="BRCT"/>
    <property type="match status" value="1"/>
</dbReference>
<dbReference type="InterPro" id="IPR013840">
    <property type="entry name" value="DNAligase_N"/>
</dbReference>
<keyword evidence="11" id="KW-0175">Coiled coil</keyword>
<dbReference type="InterPro" id="IPR001679">
    <property type="entry name" value="DNA_ligase"/>
</dbReference>
<feature type="binding site" evidence="10">
    <location>
        <position position="280"/>
    </location>
    <ligand>
        <name>NAD(+)</name>
        <dbReference type="ChEBI" id="CHEBI:57540"/>
    </ligand>
</feature>
<dbReference type="Gene3D" id="3.30.470.30">
    <property type="entry name" value="DNA ligase/mRNA capping enzyme"/>
    <property type="match status" value="1"/>
</dbReference>
<comment type="function">
    <text evidence="1 10">DNA ligase that catalyzes the formation of phosphodiester linkages between 5'-phosphoryl and 3'-hydroxyl groups in double-stranded DNA using NAD as a coenzyme and as the energy source for the reaction. It is essential for DNA replication and repair of damaged DNA.</text>
</comment>
<dbReference type="PANTHER" id="PTHR23389">
    <property type="entry name" value="CHROMOSOME TRANSMISSION FIDELITY FACTOR 18"/>
    <property type="match status" value="1"/>
</dbReference>
<organism evidence="13 14">
    <name type="scientific">Candidatus Thalassospirochaeta sargassi</name>
    <dbReference type="NCBI Taxonomy" id="3119039"/>
    <lineage>
        <taxon>Bacteria</taxon>
        <taxon>Pseudomonadati</taxon>
        <taxon>Spirochaetota</taxon>
        <taxon>Spirochaetia</taxon>
        <taxon>Spirochaetales</taxon>
        <taxon>Spirochaetaceae</taxon>
        <taxon>Candidatus Thalassospirochaeta</taxon>
    </lineage>
</organism>
<dbReference type="PIRSF" id="PIRSF001604">
    <property type="entry name" value="LigA"/>
    <property type="match status" value="1"/>
</dbReference>
<feature type="binding site" evidence="10">
    <location>
        <position position="411"/>
    </location>
    <ligand>
        <name>Zn(2+)</name>
        <dbReference type="ChEBI" id="CHEBI:29105"/>
    </ligand>
</feature>
<evidence type="ECO:0000256" key="5">
    <source>
        <dbReference type="ARBA" id="ARBA00022763"/>
    </source>
</evidence>
<evidence type="ECO:0000256" key="9">
    <source>
        <dbReference type="ARBA" id="ARBA00034005"/>
    </source>
</evidence>
<dbReference type="SUPFAM" id="SSF56091">
    <property type="entry name" value="DNA ligase/mRNA capping enzyme, catalytic domain"/>
    <property type="match status" value="1"/>
</dbReference>
<dbReference type="GO" id="GO:0046872">
    <property type="term" value="F:metal ion binding"/>
    <property type="evidence" value="ECO:0007669"/>
    <property type="project" value="UniProtKB-KW"/>
</dbReference>
<dbReference type="EC" id="6.5.1.2" evidence="10"/>
<dbReference type="InterPro" id="IPR013839">
    <property type="entry name" value="DNAligase_adenylation"/>
</dbReference>
<evidence type="ECO:0000256" key="7">
    <source>
        <dbReference type="ARBA" id="ARBA00023027"/>
    </source>
</evidence>
<dbReference type="Proteomes" id="UP001221217">
    <property type="component" value="Unassembled WGS sequence"/>
</dbReference>
<keyword evidence="6 10" id="KW-0862">Zinc</keyword>
<feature type="binding site" evidence="10">
    <location>
        <position position="395"/>
    </location>
    <ligand>
        <name>Zn(2+)</name>
        <dbReference type="ChEBI" id="CHEBI:29105"/>
    </ligand>
</feature>
<dbReference type="AlphaFoldDB" id="A0AAJ1IF71"/>
<gene>
    <name evidence="10 13" type="primary">ligA</name>
    <name evidence="13" type="ORF">PQJ61_15680</name>
</gene>
<comment type="cofactor">
    <cofactor evidence="10">
        <name>Mg(2+)</name>
        <dbReference type="ChEBI" id="CHEBI:18420"/>
    </cofactor>
    <cofactor evidence="10">
        <name>Mn(2+)</name>
        <dbReference type="ChEBI" id="CHEBI:29035"/>
    </cofactor>
</comment>
<keyword evidence="4 10" id="KW-0479">Metal-binding</keyword>
<dbReference type="GO" id="GO:0003911">
    <property type="term" value="F:DNA ligase (NAD+) activity"/>
    <property type="evidence" value="ECO:0007669"/>
    <property type="project" value="UniProtKB-UniRule"/>
</dbReference>
<dbReference type="NCBIfam" id="NF005932">
    <property type="entry name" value="PRK07956.1"/>
    <property type="match status" value="1"/>
</dbReference>
<feature type="coiled-coil region" evidence="11">
    <location>
        <begin position="3"/>
        <end position="57"/>
    </location>
</feature>
<evidence type="ECO:0000256" key="4">
    <source>
        <dbReference type="ARBA" id="ARBA00022723"/>
    </source>
</evidence>
<feature type="binding site" evidence="10">
    <location>
        <position position="398"/>
    </location>
    <ligand>
        <name>Zn(2+)</name>
        <dbReference type="ChEBI" id="CHEBI:29105"/>
    </ligand>
</feature>
<dbReference type="SMART" id="SM00292">
    <property type="entry name" value="BRCT"/>
    <property type="match status" value="1"/>
</dbReference>
<dbReference type="EMBL" id="JAQQAL010000042">
    <property type="protein sequence ID" value="MDC7228202.1"/>
    <property type="molecule type" value="Genomic_DNA"/>
</dbReference>
<keyword evidence="5 10" id="KW-0227">DNA damage</keyword>
<dbReference type="Gene3D" id="1.10.150.20">
    <property type="entry name" value="5' to 3' exonuclease, C-terminal subdomain"/>
    <property type="match status" value="2"/>
</dbReference>
<dbReference type="InterPro" id="IPR012340">
    <property type="entry name" value="NA-bd_OB-fold"/>
</dbReference>
<dbReference type="Pfam" id="PF00533">
    <property type="entry name" value="BRCT"/>
    <property type="match status" value="1"/>
</dbReference>
<keyword evidence="10" id="KW-0464">Manganese</keyword>
<evidence type="ECO:0000259" key="12">
    <source>
        <dbReference type="PROSITE" id="PS50172"/>
    </source>
</evidence>
<feature type="active site" description="N6-AMP-lysine intermediate" evidence="10">
    <location>
        <position position="115"/>
    </location>
</feature>
<dbReference type="Pfam" id="PF01653">
    <property type="entry name" value="DNA_ligase_aden"/>
    <property type="match status" value="1"/>
</dbReference>
<evidence type="ECO:0000256" key="3">
    <source>
        <dbReference type="ARBA" id="ARBA00022705"/>
    </source>
</evidence>
<comment type="similarity">
    <text evidence="10">Belongs to the NAD-dependent DNA ligase family. LigA subfamily.</text>
</comment>
<evidence type="ECO:0000256" key="10">
    <source>
        <dbReference type="HAMAP-Rule" id="MF_01588"/>
    </source>
</evidence>
<proteinExistence type="inferred from homology"/>
<dbReference type="InterPro" id="IPR036420">
    <property type="entry name" value="BRCT_dom_sf"/>
</dbReference>
<dbReference type="Pfam" id="PF03120">
    <property type="entry name" value="OB_DNA_ligase"/>
    <property type="match status" value="1"/>
</dbReference>
<dbReference type="HAMAP" id="MF_01588">
    <property type="entry name" value="DNA_ligase_A"/>
    <property type="match status" value="1"/>
</dbReference>
<keyword evidence="7 10" id="KW-0520">NAD</keyword>
<sequence length="660" mass="73632">MNKMEIQEEIRRLSDLLRLYQHKYYVLAAPEVEDLEYDRLFDRLQKLENENPEFKSDDSPTARVGSDLASDLPEAKHSIPVLSLDKAYTAGEVESWMLKTDKNAGRELGFSIEEKIDGISIVLYYEKGLLKRAVTRGNGFVGNDVTANVKTIGSVPLRLPEPVDLAVRGEIYLPLDKFEELNKKMDPPYANPRNLAAGTIRRIKSSETAKIPLDIFIYEGFFENQPSEHKEIIARLESLGFRLNPRYSFFKTTRELRDYIERSTQERAGLPYEIDGLVIKVNEIAAREALGYTGHHPRWAIAFKFESVQAETKIKSIDVQVGRTGRITPVGRVEAVQIGGSTVQNVTLHNQEYISMLEAAPGDTVSISRRGDVIPAVEEVVEKGGSPVWEMPTECPSCGTTLVKRGAHHFCPNRACPDQVMGRIFFFVDKKQMDIENFGPETVEYLISRGMITDIEDLYTCSYDDLIDEKGFGEKKVALIKDGIKKSLEKPFQTVLSSLGIPELGRKAAEILINAGFNSIDKLIKAAEDDDTGALTAIHGIGERTAEIITSELRRPELRSRINALKKAGLRFEADPNELKVTEGVFTGQSWCVTGSFEHFKPRDLALDEIKRRGGNTVTGVTGKTTHLLCGTGGGSKQAKAEKLGVEIVSEERFLELISD</sequence>
<evidence type="ECO:0000256" key="6">
    <source>
        <dbReference type="ARBA" id="ARBA00022833"/>
    </source>
</evidence>
<feature type="binding site" evidence="10">
    <location>
        <position position="416"/>
    </location>
    <ligand>
        <name>Zn(2+)</name>
        <dbReference type="ChEBI" id="CHEBI:29105"/>
    </ligand>
</feature>
<dbReference type="InterPro" id="IPR004150">
    <property type="entry name" value="NAD_DNA_ligase_OB"/>
</dbReference>
<evidence type="ECO:0000313" key="14">
    <source>
        <dbReference type="Proteomes" id="UP001221217"/>
    </source>
</evidence>
<reference evidence="13 14" key="1">
    <citation type="submission" date="2022-12" db="EMBL/GenBank/DDBJ databases">
        <title>Metagenome assembled genome from gulf of manar.</title>
        <authorList>
            <person name="Kohli P."/>
            <person name="Pk S."/>
            <person name="Venkata Ramana C."/>
            <person name="Sasikala C."/>
        </authorList>
    </citation>
    <scope>NUCLEOTIDE SEQUENCE [LARGE SCALE GENOMIC DNA]</scope>
    <source>
        <strain evidence="13">JB008</strain>
    </source>
</reference>
<dbReference type="GO" id="GO:0006260">
    <property type="term" value="P:DNA replication"/>
    <property type="evidence" value="ECO:0007669"/>
    <property type="project" value="UniProtKB-KW"/>
</dbReference>
<dbReference type="InterPro" id="IPR010994">
    <property type="entry name" value="RuvA_2-like"/>
</dbReference>
<dbReference type="Gene3D" id="3.40.50.10190">
    <property type="entry name" value="BRCT domain"/>
    <property type="match status" value="1"/>
</dbReference>
<feature type="binding site" evidence="10">
    <location>
        <begin position="83"/>
        <end position="84"/>
    </location>
    <ligand>
        <name>NAD(+)</name>
        <dbReference type="ChEBI" id="CHEBI:57540"/>
    </ligand>
</feature>
<dbReference type="PANTHER" id="PTHR23389:SF9">
    <property type="entry name" value="DNA LIGASE"/>
    <property type="match status" value="1"/>
</dbReference>
<dbReference type="GO" id="GO:0006281">
    <property type="term" value="P:DNA repair"/>
    <property type="evidence" value="ECO:0007669"/>
    <property type="project" value="UniProtKB-KW"/>
</dbReference>
<dbReference type="GO" id="GO:0005829">
    <property type="term" value="C:cytosol"/>
    <property type="evidence" value="ECO:0007669"/>
    <property type="project" value="TreeGrafter"/>
</dbReference>
<dbReference type="SUPFAM" id="SSF47781">
    <property type="entry name" value="RuvA domain 2-like"/>
    <property type="match status" value="1"/>
</dbReference>
<evidence type="ECO:0000313" key="13">
    <source>
        <dbReference type="EMBL" id="MDC7228202.1"/>
    </source>
</evidence>
<comment type="catalytic activity">
    <reaction evidence="9 10">
        <text>NAD(+) + (deoxyribonucleotide)n-3'-hydroxyl + 5'-phospho-(deoxyribonucleotide)m = (deoxyribonucleotide)n+m + AMP + beta-nicotinamide D-nucleotide.</text>
        <dbReference type="EC" id="6.5.1.2"/>
    </reaction>
</comment>
<dbReference type="CDD" id="cd00114">
    <property type="entry name" value="LIGANc"/>
    <property type="match status" value="1"/>
</dbReference>
<accession>A0AAJ1IF71</accession>
<feature type="binding site" evidence="10">
    <location>
        <begin position="34"/>
        <end position="38"/>
    </location>
    <ligand>
        <name>NAD(+)</name>
        <dbReference type="ChEBI" id="CHEBI:57540"/>
    </ligand>
</feature>
<dbReference type="SUPFAM" id="SSF50249">
    <property type="entry name" value="Nucleic acid-binding proteins"/>
    <property type="match status" value="1"/>
</dbReference>
<dbReference type="InterPro" id="IPR001357">
    <property type="entry name" value="BRCT_dom"/>
</dbReference>
<feature type="binding site" evidence="10">
    <location>
        <position position="113"/>
    </location>
    <ligand>
        <name>NAD(+)</name>
        <dbReference type="ChEBI" id="CHEBI:57540"/>
    </ligand>
</feature>
<evidence type="ECO:0000256" key="1">
    <source>
        <dbReference type="ARBA" id="ARBA00004067"/>
    </source>
</evidence>
<feature type="binding site" evidence="10">
    <location>
        <position position="170"/>
    </location>
    <ligand>
        <name>NAD(+)</name>
        <dbReference type="ChEBI" id="CHEBI:57540"/>
    </ligand>
</feature>
<dbReference type="Pfam" id="PF14520">
    <property type="entry name" value="HHH_5"/>
    <property type="match status" value="2"/>
</dbReference>
<keyword evidence="10" id="KW-0460">Magnesium</keyword>
<dbReference type="NCBIfam" id="TIGR00575">
    <property type="entry name" value="dnlj"/>
    <property type="match status" value="1"/>
</dbReference>
<dbReference type="Gene3D" id="2.40.50.140">
    <property type="entry name" value="Nucleic acid-binding proteins"/>
    <property type="match status" value="1"/>
</dbReference>
<evidence type="ECO:0000256" key="2">
    <source>
        <dbReference type="ARBA" id="ARBA00022598"/>
    </source>
</evidence>
<keyword evidence="2 10" id="KW-0436">Ligase</keyword>
<dbReference type="Gene3D" id="1.10.287.610">
    <property type="entry name" value="Helix hairpin bin"/>
    <property type="match status" value="1"/>
</dbReference>